<keyword evidence="2" id="KW-1185">Reference proteome</keyword>
<reference evidence="1" key="1">
    <citation type="submission" date="2023-11" db="EMBL/GenBank/DDBJ databases">
        <authorList>
            <person name="Poullet M."/>
        </authorList>
    </citation>
    <scope>NUCLEOTIDE SEQUENCE</scope>
    <source>
        <strain evidence="1">E1834</strain>
    </source>
</reference>
<accession>A0ACB0ZNB1</accession>
<dbReference type="Proteomes" id="UP001497535">
    <property type="component" value="Unassembled WGS sequence"/>
</dbReference>
<organism evidence="1 2">
    <name type="scientific">Meloidogyne enterolobii</name>
    <name type="common">Root-knot nematode worm</name>
    <name type="synonym">Meloidogyne mayaguensis</name>
    <dbReference type="NCBI Taxonomy" id="390850"/>
    <lineage>
        <taxon>Eukaryota</taxon>
        <taxon>Metazoa</taxon>
        <taxon>Ecdysozoa</taxon>
        <taxon>Nematoda</taxon>
        <taxon>Chromadorea</taxon>
        <taxon>Rhabditida</taxon>
        <taxon>Tylenchina</taxon>
        <taxon>Tylenchomorpha</taxon>
        <taxon>Tylenchoidea</taxon>
        <taxon>Meloidogynidae</taxon>
        <taxon>Meloidogyninae</taxon>
        <taxon>Meloidogyne</taxon>
    </lineage>
</organism>
<protein>
    <submittedName>
        <fullName evidence="1">Uncharacterized protein</fullName>
    </submittedName>
</protein>
<proteinExistence type="predicted"/>
<gene>
    <name evidence="1" type="ORF">MENTE1834_LOCUS27760</name>
</gene>
<name>A0ACB0ZNB1_MELEN</name>
<sequence length="50" mass="6092">MIWCHRSEVFYQFEVFNQLLIKMIYNQSNLLSALSAYFLVVVNLYLLFLR</sequence>
<evidence type="ECO:0000313" key="2">
    <source>
        <dbReference type="Proteomes" id="UP001497535"/>
    </source>
</evidence>
<comment type="caution">
    <text evidence="1">The sequence shown here is derived from an EMBL/GenBank/DDBJ whole genome shotgun (WGS) entry which is preliminary data.</text>
</comment>
<evidence type="ECO:0000313" key="1">
    <source>
        <dbReference type="EMBL" id="CAK5080584.1"/>
    </source>
</evidence>
<dbReference type="EMBL" id="CAVMJV010000042">
    <property type="protein sequence ID" value="CAK5080584.1"/>
    <property type="molecule type" value="Genomic_DNA"/>
</dbReference>